<dbReference type="GO" id="GO:0003677">
    <property type="term" value="F:DNA binding"/>
    <property type="evidence" value="ECO:0007669"/>
    <property type="project" value="UniProtKB-KW"/>
</dbReference>
<dbReference type="PANTHER" id="PTHR46797:SF1">
    <property type="entry name" value="METHYLPHOSPHONATE SYNTHASE"/>
    <property type="match status" value="1"/>
</dbReference>
<evidence type="ECO:0000259" key="2">
    <source>
        <dbReference type="PROSITE" id="PS50943"/>
    </source>
</evidence>
<dbReference type="InterPro" id="IPR001387">
    <property type="entry name" value="Cro/C1-type_HTH"/>
</dbReference>
<proteinExistence type="predicted"/>
<dbReference type="GO" id="GO:0003700">
    <property type="term" value="F:DNA-binding transcription factor activity"/>
    <property type="evidence" value="ECO:0007669"/>
    <property type="project" value="TreeGrafter"/>
</dbReference>
<dbReference type="RefSeq" id="WP_218320411.1">
    <property type="nucleotide sequence ID" value="NZ_JAEEGC010000043.1"/>
</dbReference>
<dbReference type="EMBL" id="JAEEGC010000043">
    <property type="protein sequence ID" value="MBV7273379.1"/>
    <property type="molecule type" value="Genomic_DNA"/>
</dbReference>
<reference evidence="3" key="1">
    <citation type="submission" date="2020-12" db="EMBL/GenBank/DDBJ databases">
        <title>Clostridium thailandense sp. nov., a novel acetogenic bacterium isolated from peat land soil in Thailand.</title>
        <authorList>
            <person name="Chaikitkaew S."/>
            <person name="Birkeland N.K."/>
        </authorList>
    </citation>
    <scope>NUCLEOTIDE SEQUENCE</scope>
    <source>
        <strain evidence="3">PL3</strain>
    </source>
</reference>
<keyword evidence="4" id="KW-1185">Reference proteome</keyword>
<dbReference type="Pfam" id="PF01381">
    <property type="entry name" value="HTH_3"/>
    <property type="match status" value="1"/>
</dbReference>
<evidence type="ECO:0000313" key="3">
    <source>
        <dbReference type="EMBL" id="MBV7273379.1"/>
    </source>
</evidence>
<feature type="domain" description="HTH cro/C1-type" evidence="2">
    <location>
        <begin position="7"/>
        <end position="61"/>
    </location>
</feature>
<keyword evidence="1" id="KW-0238">DNA-binding</keyword>
<dbReference type="Proteomes" id="UP000694308">
    <property type="component" value="Unassembled WGS sequence"/>
</dbReference>
<organism evidence="3 4">
    <name type="scientific">Clostridium thailandense</name>
    <dbReference type="NCBI Taxonomy" id="2794346"/>
    <lineage>
        <taxon>Bacteria</taxon>
        <taxon>Bacillati</taxon>
        <taxon>Bacillota</taxon>
        <taxon>Clostridia</taxon>
        <taxon>Eubacteriales</taxon>
        <taxon>Clostridiaceae</taxon>
        <taxon>Clostridium</taxon>
    </lineage>
</organism>
<dbReference type="GO" id="GO:0005829">
    <property type="term" value="C:cytosol"/>
    <property type="evidence" value="ECO:0007669"/>
    <property type="project" value="TreeGrafter"/>
</dbReference>
<evidence type="ECO:0000256" key="1">
    <source>
        <dbReference type="ARBA" id="ARBA00023125"/>
    </source>
</evidence>
<accession>A0A949X2K7</accession>
<comment type="caution">
    <text evidence="3">The sequence shown here is derived from an EMBL/GenBank/DDBJ whole genome shotgun (WGS) entry which is preliminary data.</text>
</comment>
<gene>
    <name evidence="3" type="ORF">I6U48_10705</name>
</gene>
<name>A0A949X2K7_9CLOT</name>
<dbReference type="PROSITE" id="PS50943">
    <property type="entry name" value="HTH_CROC1"/>
    <property type="match status" value="1"/>
</dbReference>
<protein>
    <submittedName>
        <fullName evidence="3">Helix-turn-helix transcriptional regulator</fullName>
    </submittedName>
</protein>
<dbReference type="InterPro" id="IPR050807">
    <property type="entry name" value="TransReg_Diox_bact_type"/>
</dbReference>
<sequence>MKKGEKLRLLRENKNLTREALGSEIGYSPQMIYKIEAGEKEPSMKFLNSVIKYFEVPVSFFIDEVFDELFNDIKTKDLEDIIINKADLEYKGKILSAKEREFILDSINKALELYYKHMNGNK</sequence>
<dbReference type="AlphaFoldDB" id="A0A949X2K7"/>
<dbReference type="PANTHER" id="PTHR46797">
    <property type="entry name" value="HTH-TYPE TRANSCRIPTIONAL REGULATOR"/>
    <property type="match status" value="1"/>
</dbReference>
<dbReference type="SMART" id="SM00530">
    <property type="entry name" value="HTH_XRE"/>
    <property type="match status" value="1"/>
</dbReference>
<dbReference type="CDD" id="cd00093">
    <property type="entry name" value="HTH_XRE"/>
    <property type="match status" value="1"/>
</dbReference>
<evidence type="ECO:0000313" key="4">
    <source>
        <dbReference type="Proteomes" id="UP000694308"/>
    </source>
</evidence>